<gene>
    <name evidence="2" type="ORF">g.24804</name>
</gene>
<organism evidence="2">
    <name type="scientific">Homalodisca liturata</name>
    <dbReference type="NCBI Taxonomy" id="320908"/>
    <lineage>
        <taxon>Eukaryota</taxon>
        <taxon>Metazoa</taxon>
        <taxon>Ecdysozoa</taxon>
        <taxon>Arthropoda</taxon>
        <taxon>Hexapoda</taxon>
        <taxon>Insecta</taxon>
        <taxon>Pterygota</taxon>
        <taxon>Neoptera</taxon>
        <taxon>Paraneoptera</taxon>
        <taxon>Hemiptera</taxon>
        <taxon>Auchenorrhyncha</taxon>
        <taxon>Membracoidea</taxon>
        <taxon>Cicadellidae</taxon>
        <taxon>Cicadellinae</taxon>
        <taxon>Proconiini</taxon>
        <taxon>Homalodisca</taxon>
    </lineage>
</organism>
<feature type="non-terminal residue" evidence="2">
    <location>
        <position position="1"/>
    </location>
</feature>
<evidence type="ECO:0000313" key="2">
    <source>
        <dbReference type="EMBL" id="JAS88164.1"/>
    </source>
</evidence>
<sequence>QSTLYQSNSGLHSSTSYLANGVENIGLATVYNNDQSTLYQSNSGLHSSTSYLANGIGSDKELPEESPVDIANGTLTLDLNAKDSEIDNFSLKVHLIDNNEPTGRNISVKLSGRDSKSTSQSDLYNPSETRQDVVNHSQPISYGGMTGPPPQPMDYNVAAQQFHYGAPMGPHPQPVDYMYPQPQPGNFV</sequence>
<dbReference type="EMBL" id="GECU01019542">
    <property type="protein sequence ID" value="JAS88164.1"/>
    <property type="molecule type" value="Transcribed_RNA"/>
</dbReference>
<feature type="non-terminal residue" evidence="2">
    <location>
        <position position="188"/>
    </location>
</feature>
<dbReference type="AlphaFoldDB" id="A0A1B6IMM2"/>
<proteinExistence type="predicted"/>
<feature type="region of interest" description="Disordered" evidence="1">
    <location>
        <begin position="100"/>
        <end position="153"/>
    </location>
</feature>
<name>A0A1B6IMM2_9HEMI</name>
<reference evidence="2" key="1">
    <citation type="submission" date="2015-11" db="EMBL/GenBank/DDBJ databases">
        <title>De novo transcriptome assembly of four potential Pierce s Disease insect vectors from Arizona vineyards.</title>
        <authorList>
            <person name="Tassone E.E."/>
        </authorList>
    </citation>
    <scope>NUCLEOTIDE SEQUENCE</scope>
</reference>
<accession>A0A1B6IMM2</accession>
<evidence type="ECO:0000256" key="1">
    <source>
        <dbReference type="SAM" id="MobiDB-lite"/>
    </source>
</evidence>
<feature type="compositionally biased region" description="Polar residues" evidence="1">
    <location>
        <begin position="117"/>
        <end position="140"/>
    </location>
</feature>
<protein>
    <submittedName>
        <fullName evidence="2">Uncharacterized protein</fullName>
    </submittedName>
</protein>